<dbReference type="GO" id="GO:0003756">
    <property type="term" value="F:protein disulfide isomerase activity"/>
    <property type="evidence" value="ECO:0007669"/>
    <property type="project" value="UniProtKB-EC"/>
</dbReference>
<dbReference type="Gene3D" id="3.40.30.10">
    <property type="entry name" value="Glutaredoxin"/>
    <property type="match status" value="4"/>
</dbReference>
<dbReference type="PANTHER" id="PTHR18929:SF132">
    <property type="entry name" value="PROTEIN DISULFIDE-ISOMERASE A3"/>
    <property type="match status" value="1"/>
</dbReference>
<dbReference type="FunFam" id="3.40.30.10:FF:000185">
    <property type="entry name" value="Protein disulfide-isomerase"/>
    <property type="match status" value="1"/>
</dbReference>
<evidence type="ECO:0000256" key="14">
    <source>
        <dbReference type="RuleBase" id="RU004208"/>
    </source>
</evidence>
<comment type="catalytic activity">
    <reaction evidence="1 15">
        <text>Catalyzes the rearrangement of -S-S- bonds in proteins.</text>
        <dbReference type="EC" id="5.3.4.1"/>
    </reaction>
</comment>
<dbReference type="FunFam" id="3.40.30.10:FF:000017">
    <property type="entry name" value="Protein disulfide-isomerase A4"/>
    <property type="match status" value="1"/>
</dbReference>
<dbReference type="AlphaFoldDB" id="A0AAD5V2P7"/>
<evidence type="ECO:0000256" key="16">
    <source>
        <dbReference type="SAM" id="MobiDB-lite"/>
    </source>
</evidence>
<evidence type="ECO:0000259" key="17">
    <source>
        <dbReference type="PROSITE" id="PS51352"/>
    </source>
</evidence>
<keyword evidence="7" id="KW-0677">Repeat</keyword>
<evidence type="ECO:0000256" key="15">
    <source>
        <dbReference type="RuleBase" id="RU361130"/>
    </source>
</evidence>
<evidence type="ECO:0000256" key="4">
    <source>
        <dbReference type="ARBA" id="ARBA00006347"/>
    </source>
</evidence>
<comment type="caution">
    <text evidence="18">The sequence shown here is derived from an EMBL/GenBank/DDBJ whole genome shotgun (WGS) entry which is preliminary data.</text>
</comment>
<dbReference type="NCBIfam" id="TIGR01130">
    <property type="entry name" value="ER_PDI_fam"/>
    <property type="match status" value="1"/>
</dbReference>
<dbReference type="GO" id="GO:0005788">
    <property type="term" value="C:endoplasmic reticulum lumen"/>
    <property type="evidence" value="ECO:0007669"/>
    <property type="project" value="UniProtKB-SubCell"/>
</dbReference>
<name>A0AAD5V2P7_9APHY</name>
<comment type="similarity">
    <text evidence="4 14">Belongs to the protein disulfide isomerase family.</text>
</comment>
<feature type="region of interest" description="Disordered" evidence="16">
    <location>
        <begin position="472"/>
        <end position="504"/>
    </location>
</feature>
<keyword evidence="10 15" id="KW-0413">Isomerase</keyword>
<accession>A0AAD5V2P7</accession>
<organism evidence="18 19">
    <name type="scientific">Meripilus lineatus</name>
    <dbReference type="NCBI Taxonomy" id="2056292"/>
    <lineage>
        <taxon>Eukaryota</taxon>
        <taxon>Fungi</taxon>
        <taxon>Dikarya</taxon>
        <taxon>Basidiomycota</taxon>
        <taxon>Agaricomycotina</taxon>
        <taxon>Agaricomycetes</taxon>
        <taxon>Polyporales</taxon>
        <taxon>Meripilaceae</taxon>
        <taxon>Meripilus</taxon>
    </lineage>
</organism>
<dbReference type="NCBIfam" id="TIGR01126">
    <property type="entry name" value="pdi_dom"/>
    <property type="match status" value="1"/>
</dbReference>
<evidence type="ECO:0000256" key="5">
    <source>
        <dbReference type="ARBA" id="ARBA00012723"/>
    </source>
</evidence>
<feature type="disulfide bond" description="Redox-active" evidence="13">
    <location>
        <begin position="389"/>
        <end position="392"/>
    </location>
</feature>
<dbReference type="Pfam" id="PF13848">
    <property type="entry name" value="Thioredoxin_6"/>
    <property type="match status" value="1"/>
</dbReference>
<dbReference type="CDD" id="cd02961">
    <property type="entry name" value="PDI_a_family"/>
    <property type="match status" value="1"/>
</dbReference>
<dbReference type="PANTHER" id="PTHR18929">
    <property type="entry name" value="PROTEIN DISULFIDE ISOMERASE"/>
    <property type="match status" value="1"/>
</dbReference>
<feature type="chain" id="PRO_5041770003" description="Protein disulfide-isomerase" evidence="15">
    <location>
        <begin position="19"/>
        <end position="504"/>
    </location>
</feature>
<feature type="domain" description="Thioredoxin" evidence="17">
    <location>
        <begin position="347"/>
        <end position="470"/>
    </location>
</feature>
<feature type="compositionally biased region" description="Basic and acidic residues" evidence="16">
    <location>
        <begin position="477"/>
        <end position="504"/>
    </location>
</feature>
<evidence type="ECO:0000256" key="2">
    <source>
        <dbReference type="ARBA" id="ARBA00002692"/>
    </source>
</evidence>
<evidence type="ECO:0000256" key="12">
    <source>
        <dbReference type="ARBA" id="ARBA00039846"/>
    </source>
</evidence>
<dbReference type="EC" id="5.3.4.1" evidence="5 15"/>
<evidence type="ECO:0000256" key="8">
    <source>
        <dbReference type="ARBA" id="ARBA00022824"/>
    </source>
</evidence>
<dbReference type="SUPFAM" id="SSF52833">
    <property type="entry name" value="Thioredoxin-like"/>
    <property type="match status" value="4"/>
</dbReference>
<evidence type="ECO:0000256" key="6">
    <source>
        <dbReference type="ARBA" id="ARBA00022729"/>
    </source>
</evidence>
<dbReference type="InterPro" id="IPR036249">
    <property type="entry name" value="Thioredoxin-like_sf"/>
</dbReference>
<evidence type="ECO:0000256" key="13">
    <source>
        <dbReference type="PIRSR" id="PIRSR605792-51"/>
    </source>
</evidence>
<keyword evidence="11 13" id="KW-0676">Redox-active center</keyword>
<dbReference type="GO" id="GO:0006457">
    <property type="term" value="P:protein folding"/>
    <property type="evidence" value="ECO:0007669"/>
    <property type="project" value="TreeGrafter"/>
</dbReference>
<dbReference type="InterPro" id="IPR005792">
    <property type="entry name" value="Prot_disulphide_isomerase"/>
</dbReference>
<dbReference type="PROSITE" id="PS51352">
    <property type="entry name" value="THIOREDOXIN_2"/>
    <property type="match status" value="2"/>
</dbReference>
<dbReference type="PRINTS" id="PR00421">
    <property type="entry name" value="THIOREDOXIN"/>
</dbReference>
<keyword evidence="6 15" id="KW-0732">Signal</keyword>
<evidence type="ECO:0000256" key="1">
    <source>
        <dbReference type="ARBA" id="ARBA00001182"/>
    </source>
</evidence>
<evidence type="ECO:0000313" key="18">
    <source>
        <dbReference type="EMBL" id="KAJ3484561.1"/>
    </source>
</evidence>
<dbReference type="EMBL" id="JANAWD010000185">
    <property type="protein sequence ID" value="KAJ3484561.1"/>
    <property type="molecule type" value="Genomic_DNA"/>
</dbReference>
<feature type="signal peptide" evidence="15">
    <location>
        <begin position="1"/>
        <end position="18"/>
    </location>
</feature>
<reference evidence="18" key="1">
    <citation type="submission" date="2022-07" db="EMBL/GenBank/DDBJ databases">
        <title>Genome Sequence of Physisporinus lineatus.</title>
        <authorList>
            <person name="Buettner E."/>
        </authorList>
    </citation>
    <scope>NUCLEOTIDE SEQUENCE</scope>
    <source>
        <strain evidence="18">VT162</strain>
    </source>
</reference>
<evidence type="ECO:0000256" key="9">
    <source>
        <dbReference type="ARBA" id="ARBA00023157"/>
    </source>
</evidence>
<evidence type="ECO:0000256" key="11">
    <source>
        <dbReference type="ARBA" id="ARBA00023284"/>
    </source>
</evidence>
<evidence type="ECO:0000313" key="19">
    <source>
        <dbReference type="Proteomes" id="UP001212997"/>
    </source>
</evidence>
<dbReference type="GO" id="GO:0034976">
    <property type="term" value="P:response to endoplasmic reticulum stress"/>
    <property type="evidence" value="ECO:0007669"/>
    <property type="project" value="TreeGrafter"/>
</dbReference>
<evidence type="ECO:0000256" key="7">
    <source>
        <dbReference type="ARBA" id="ARBA00022737"/>
    </source>
</evidence>
<keyword evidence="9 13" id="KW-1015">Disulfide bond</keyword>
<dbReference type="Pfam" id="PF00085">
    <property type="entry name" value="Thioredoxin"/>
    <property type="match status" value="2"/>
</dbReference>
<feature type="domain" description="Thioredoxin" evidence="17">
    <location>
        <begin position="1"/>
        <end position="128"/>
    </location>
</feature>
<keyword evidence="8" id="KW-0256">Endoplasmic reticulum</keyword>
<dbReference type="InterPro" id="IPR017937">
    <property type="entry name" value="Thioredoxin_CS"/>
</dbReference>
<comment type="subcellular location">
    <subcellularLocation>
        <location evidence="3">Endoplasmic reticulum lumen</location>
    </subcellularLocation>
</comment>
<dbReference type="Proteomes" id="UP001212997">
    <property type="component" value="Unassembled WGS sequence"/>
</dbReference>
<proteinExistence type="inferred from homology"/>
<protein>
    <recommendedName>
        <fullName evidence="12 15">Protein disulfide-isomerase</fullName>
        <ecNumber evidence="5 15">5.3.4.1</ecNumber>
    </recommendedName>
</protein>
<dbReference type="CDD" id="cd02995">
    <property type="entry name" value="PDI_a_PDI_a'_C"/>
    <property type="match status" value="1"/>
</dbReference>
<evidence type="ECO:0000256" key="3">
    <source>
        <dbReference type="ARBA" id="ARBA00004319"/>
    </source>
</evidence>
<dbReference type="InterPro" id="IPR005788">
    <property type="entry name" value="PDI_thioredoxin-like_dom"/>
</dbReference>
<keyword evidence="19" id="KW-1185">Reference proteome</keyword>
<sequence length="504" mass="56405">MRFSHLLSALSLLTSVFGDGGSDVLDLTAKNFDEIVKPEALMLVEFFAPWCGHCKALAPHYEEAATALKEKNIKIAKVNCVDEADFCQANGIGGYPTIRVYRKGEFSDYGGPRKADGIISYMIKQSLPAVSEVTATNFEDFKASDKIVALAFLSDSSDAPSAEFNNAANKHREDYLFGLTTDEKVFEAAGVKPPAIVLYRTFDEEKTEYPYPLASASAKEIENWIKDLAIPTFDEVNADNYQVYATSGKPLAYLFVDPSDPKHKEHVEEIRPIASKFKGKVNFVWIDAVKFGDHAKALALSEAKWPSFVIQELAHQLKYPFDQTTEVKAAAVEELTQKFVDGKLTPTLKSQPIPEAQNESVFELVGKQFDEVVFDDEKDVFVEFYASWCGHCKRLKPTWDSLGDRYAAVKDRITVAKMEATENDLPPSVDFRITGFPTIKFKKAGSREFIDYDGDRSLESLIAFVEENAKNSLEPPPKVEAKNETHDAHEAQHILNEEPRHEEL</sequence>
<evidence type="ECO:0000256" key="10">
    <source>
        <dbReference type="ARBA" id="ARBA00023235"/>
    </source>
</evidence>
<dbReference type="CDD" id="cd02982">
    <property type="entry name" value="PDI_b'_family"/>
    <property type="match status" value="1"/>
</dbReference>
<gene>
    <name evidence="18" type="ORF">NLI96_g5561</name>
</gene>
<dbReference type="PROSITE" id="PS00194">
    <property type="entry name" value="THIOREDOXIN_1"/>
    <property type="match status" value="2"/>
</dbReference>
<feature type="disulfide bond" description="Redox-active" evidence="13">
    <location>
        <begin position="51"/>
        <end position="54"/>
    </location>
</feature>
<comment type="function">
    <text evidence="2">Participates in the folding of proteins containing disulfide bonds, may be involved in glycosylation, prolyl hydroxylation and triglyceride transfer.</text>
</comment>
<dbReference type="CDD" id="cd02981">
    <property type="entry name" value="PDI_b_family"/>
    <property type="match status" value="1"/>
</dbReference>
<dbReference type="InterPro" id="IPR013766">
    <property type="entry name" value="Thioredoxin_domain"/>
</dbReference>